<proteinExistence type="inferred from homology"/>
<feature type="region of interest" description="Disordered" evidence="5">
    <location>
        <begin position="38"/>
        <end position="65"/>
    </location>
</feature>
<dbReference type="InterPro" id="IPR028235">
    <property type="entry name" value="DNAAF3_C"/>
</dbReference>
<dbReference type="Pfam" id="PF14740">
    <property type="entry name" value="DUF4471"/>
    <property type="match status" value="1"/>
</dbReference>
<feature type="domain" description="DUF4470" evidence="6">
    <location>
        <begin position="69"/>
        <end position="155"/>
    </location>
</feature>
<evidence type="ECO:0000259" key="7">
    <source>
        <dbReference type="Pfam" id="PF14740"/>
    </source>
</evidence>
<dbReference type="EMBL" id="AFYV02001528">
    <property type="protein sequence ID" value="KFG61715.1"/>
    <property type="molecule type" value="Genomic_DNA"/>
</dbReference>
<evidence type="ECO:0000256" key="5">
    <source>
        <dbReference type="SAM" id="MobiDB-lite"/>
    </source>
</evidence>
<reference evidence="8 9" key="1">
    <citation type="submission" date="2014-05" db="EMBL/GenBank/DDBJ databases">
        <authorList>
            <person name="Sibley D."/>
            <person name="Venepally P."/>
            <person name="Karamycheva S."/>
            <person name="Hadjithomas M."/>
            <person name="Khan A."/>
            <person name="Brunk B."/>
            <person name="Roos D."/>
            <person name="Caler E."/>
            <person name="Lorenzi H."/>
        </authorList>
    </citation>
    <scope>NUCLEOTIDE SEQUENCE [LARGE SCALE GENOMIC DNA]</scope>
    <source>
        <strain evidence="8 9">RUB</strain>
    </source>
</reference>
<comment type="subcellular location">
    <subcellularLocation>
        <location evidence="1">Cytoplasm</location>
    </subcellularLocation>
</comment>
<dbReference type="Proteomes" id="UP000028834">
    <property type="component" value="Unassembled WGS sequence"/>
</dbReference>
<comment type="caution">
    <text evidence="8">The sequence shown here is derived from an EMBL/GenBank/DDBJ whole genome shotgun (WGS) entry which is preliminary data.</text>
</comment>
<comment type="similarity">
    <text evidence="2">Belongs to the DNAAF3 family.</text>
</comment>
<evidence type="ECO:0000256" key="1">
    <source>
        <dbReference type="ARBA" id="ARBA00004496"/>
    </source>
</evidence>
<evidence type="ECO:0000256" key="4">
    <source>
        <dbReference type="ARBA" id="ARBA00022794"/>
    </source>
</evidence>
<dbReference type="PANTHER" id="PTHR22118">
    <property type="entry name" value="DYNEIN ASSEMBLY FACTOR 3, AXONEMAL"/>
    <property type="match status" value="1"/>
</dbReference>
<feature type="domain" description="Dynein assembly factor 3 C-terminal" evidence="7">
    <location>
        <begin position="187"/>
        <end position="357"/>
    </location>
</feature>
<dbReference type="AlphaFoldDB" id="A0A086LYJ7"/>
<dbReference type="PANTHER" id="PTHR22118:SF14">
    <property type="entry name" value="DYNEIN AXONEMAL ASSEMBLY FACTOR 3"/>
    <property type="match status" value="1"/>
</dbReference>
<evidence type="ECO:0000259" key="6">
    <source>
        <dbReference type="Pfam" id="PF14737"/>
    </source>
</evidence>
<gene>
    <name evidence="8" type="ORF">TGRUB_271315</name>
</gene>
<keyword evidence="3" id="KW-0963">Cytoplasm</keyword>
<dbReference type="Pfam" id="PF14737">
    <property type="entry name" value="DUF4470"/>
    <property type="match status" value="1"/>
</dbReference>
<dbReference type="OrthoDB" id="538817at2759"/>
<evidence type="ECO:0000256" key="3">
    <source>
        <dbReference type="ARBA" id="ARBA00022490"/>
    </source>
</evidence>
<dbReference type="InterPro" id="IPR039304">
    <property type="entry name" value="DNAAF3"/>
</dbReference>
<name>A0A086LYJ7_TOXGO</name>
<feature type="compositionally biased region" description="Basic and acidic residues" evidence="5">
    <location>
        <begin position="50"/>
        <end position="61"/>
    </location>
</feature>
<dbReference type="GO" id="GO:0044458">
    <property type="term" value="P:motile cilium assembly"/>
    <property type="evidence" value="ECO:0007669"/>
    <property type="project" value="TreeGrafter"/>
</dbReference>
<accession>A0A086LYJ7</accession>
<evidence type="ECO:0000313" key="9">
    <source>
        <dbReference type="Proteomes" id="UP000028834"/>
    </source>
</evidence>
<dbReference type="GO" id="GO:0005737">
    <property type="term" value="C:cytoplasm"/>
    <property type="evidence" value="ECO:0007669"/>
    <property type="project" value="UniProtKB-SubCell"/>
</dbReference>
<keyword evidence="4" id="KW-0970">Cilium biogenesis/degradation</keyword>
<dbReference type="VEuPathDB" id="ToxoDB:TGRUB_271315"/>
<organism evidence="8 9">
    <name type="scientific">Toxoplasma gondii RUB</name>
    <dbReference type="NCBI Taxonomy" id="935652"/>
    <lineage>
        <taxon>Eukaryota</taxon>
        <taxon>Sar</taxon>
        <taxon>Alveolata</taxon>
        <taxon>Apicomplexa</taxon>
        <taxon>Conoidasida</taxon>
        <taxon>Coccidia</taxon>
        <taxon>Eucoccidiorida</taxon>
        <taxon>Eimeriorina</taxon>
        <taxon>Sarcocystidae</taxon>
        <taxon>Toxoplasma</taxon>
    </lineage>
</organism>
<evidence type="ECO:0000256" key="2">
    <source>
        <dbReference type="ARBA" id="ARBA00010449"/>
    </source>
</evidence>
<dbReference type="GO" id="GO:0070286">
    <property type="term" value="P:axonemal dynein complex assembly"/>
    <property type="evidence" value="ECO:0007669"/>
    <property type="project" value="InterPro"/>
</dbReference>
<protein>
    <submittedName>
        <fullName evidence="8">Uncharacterized protein</fullName>
    </submittedName>
</protein>
<sequence>MATDVSSGIGFVRFWAAAPALDVVALCRSHSDQNKLAGAATGGKNTLHTNTHDGSKERAGDATEDLMQPQEQDVQENGKTLNILLLGLGDIHHILFTASRLWKETNRGYRIHFFVHEEAPEVLARHLLLLDVVNDTAMSLREKTETFIDLYANSRLLPKTVAYIHERQTLLTDFVCEEQPHPLDALVDLSHLKHRQRDEIQEVMTAWHPAVQFDVDALREQRLRHCYGQRFDYKVNLMDWNYQMNLSPMVPILHWRQYKRFALTGVTFETRLADHTDPNRTLSSYTKATDTKRGQNVKVRGFWGDIVNGPFYAYGAETRQRYRDRLFRKVGDSQRYNSHDIMTFNLSSILYSLEEMRVSLRRAKAKFGCWMQTQFRRATAREQS</sequence>
<evidence type="ECO:0000313" key="8">
    <source>
        <dbReference type="EMBL" id="KFG61715.1"/>
    </source>
</evidence>
<dbReference type="InterPro" id="IPR027974">
    <property type="entry name" value="DUF4470"/>
</dbReference>